<dbReference type="RefSeq" id="WP_011825118.1">
    <property type="nucleotide sequence ID" value="NC_008820.1"/>
</dbReference>
<reference evidence="8 9" key="1">
    <citation type="journal article" date="2007" name="PLoS Genet.">
        <title>Patterns and implications of gene gain and loss in the evolution of Prochlorococcus.</title>
        <authorList>
            <person name="Kettler G.C."/>
            <person name="Martiny A.C."/>
            <person name="Huang K."/>
            <person name="Zucker J."/>
            <person name="Coleman M.L."/>
            <person name="Rodrigue S."/>
            <person name="Chen F."/>
            <person name="Lapidus A."/>
            <person name="Ferriera S."/>
            <person name="Johnson J."/>
            <person name="Steglich C."/>
            <person name="Church G.M."/>
            <person name="Richardson P."/>
            <person name="Chisholm S.W."/>
        </authorList>
    </citation>
    <scope>NUCLEOTIDE SEQUENCE [LARGE SCALE GENOMIC DNA]</scope>
    <source>
        <strain evidence="8 9">MIT 9303</strain>
    </source>
</reference>
<dbReference type="PROSITE" id="PS50283">
    <property type="entry name" value="NA_SOLUT_SYMP_3"/>
    <property type="match status" value="1"/>
</dbReference>
<feature type="transmembrane region" description="Helical" evidence="7">
    <location>
        <begin position="563"/>
        <end position="582"/>
    </location>
</feature>
<dbReference type="EMBL" id="CP000554">
    <property type="protein sequence ID" value="ABM77194.1"/>
    <property type="molecule type" value="Genomic_DNA"/>
</dbReference>
<dbReference type="Pfam" id="PF00474">
    <property type="entry name" value="SSF"/>
    <property type="match status" value="1"/>
</dbReference>
<dbReference type="AlphaFoldDB" id="A2C6T4"/>
<feature type="transmembrane region" description="Helical" evidence="7">
    <location>
        <begin position="198"/>
        <end position="217"/>
    </location>
</feature>
<evidence type="ECO:0000313" key="8">
    <source>
        <dbReference type="EMBL" id="ABM77194.1"/>
    </source>
</evidence>
<feature type="transmembrane region" description="Helical" evidence="7">
    <location>
        <begin position="77"/>
        <end position="96"/>
    </location>
</feature>
<feature type="transmembrane region" description="Helical" evidence="7">
    <location>
        <begin position="390"/>
        <end position="412"/>
    </location>
</feature>
<comment type="similarity">
    <text evidence="2 6">Belongs to the sodium:solute symporter (SSF) (TC 2.A.21) family.</text>
</comment>
<feature type="transmembrane region" description="Helical" evidence="7">
    <location>
        <begin position="531"/>
        <end position="557"/>
    </location>
</feature>
<protein>
    <submittedName>
        <fullName evidence="8">Sodium:solute symporter family, possible glucose transporter</fullName>
    </submittedName>
</protein>
<feature type="transmembrane region" description="Helical" evidence="7">
    <location>
        <begin position="249"/>
        <end position="271"/>
    </location>
</feature>
<feature type="transmembrane region" description="Helical" evidence="7">
    <location>
        <begin position="345"/>
        <end position="369"/>
    </location>
</feature>
<keyword evidence="8" id="KW-0813">Transport</keyword>
<dbReference type="BioCyc" id="PMAR59922:G1G80-410-MONOMER"/>
<dbReference type="InterPro" id="IPR038377">
    <property type="entry name" value="Na/Glc_symporter_sf"/>
</dbReference>
<feature type="transmembrane region" description="Helical" evidence="7">
    <location>
        <begin position="43"/>
        <end position="65"/>
    </location>
</feature>
<evidence type="ECO:0000256" key="6">
    <source>
        <dbReference type="RuleBase" id="RU362091"/>
    </source>
</evidence>
<evidence type="ECO:0000313" key="9">
    <source>
        <dbReference type="Proteomes" id="UP000002274"/>
    </source>
</evidence>
<dbReference type="KEGG" id="pmf:P9303_04421"/>
<evidence type="ECO:0000256" key="1">
    <source>
        <dbReference type="ARBA" id="ARBA00004141"/>
    </source>
</evidence>
<evidence type="ECO:0000256" key="3">
    <source>
        <dbReference type="ARBA" id="ARBA00022692"/>
    </source>
</evidence>
<dbReference type="CDD" id="cd11477">
    <property type="entry name" value="SLC5sbd_u1"/>
    <property type="match status" value="1"/>
</dbReference>
<evidence type="ECO:0000256" key="2">
    <source>
        <dbReference type="ARBA" id="ARBA00006434"/>
    </source>
</evidence>
<feature type="transmembrane region" description="Helical" evidence="7">
    <location>
        <begin position="168"/>
        <end position="191"/>
    </location>
</feature>
<feature type="transmembrane region" description="Helical" evidence="7">
    <location>
        <begin position="475"/>
        <end position="494"/>
    </location>
</feature>
<name>A2C6T4_PROM3</name>
<dbReference type="HOGENOM" id="CLU_019510_0_0_3"/>
<gene>
    <name evidence="8" type="primary">putP</name>
    <name evidence="8" type="ordered locus">P9303_04421</name>
</gene>
<dbReference type="STRING" id="59922.P9303_04421"/>
<evidence type="ECO:0000256" key="7">
    <source>
        <dbReference type="SAM" id="Phobius"/>
    </source>
</evidence>
<dbReference type="Proteomes" id="UP000002274">
    <property type="component" value="Chromosome"/>
</dbReference>
<dbReference type="InterPro" id="IPR001734">
    <property type="entry name" value="Na/solute_symporter"/>
</dbReference>
<dbReference type="GO" id="GO:0005412">
    <property type="term" value="F:D-glucose:sodium symporter activity"/>
    <property type="evidence" value="ECO:0007669"/>
    <property type="project" value="TreeGrafter"/>
</dbReference>
<proteinExistence type="inferred from homology"/>
<dbReference type="Gene3D" id="1.20.1730.10">
    <property type="entry name" value="Sodium/glucose cotransporter"/>
    <property type="match status" value="1"/>
</dbReference>
<accession>A2C6T4</accession>
<feature type="transmembrane region" description="Helical" evidence="7">
    <location>
        <begin position="448"/>
        <end position="469"/>
    </location>
</feature>
<keyword evidence="5 7" id="KW-0472">Membrane</keyword>
<feature type="transmembrane region" description="Helical" evidence="7">
    <location>
        <begin position="117"/>
        <end position="141"/>
    </location>
</feature>
<evidence type="ECO:0000256" key="5">
    <source>
        <dbReference type="ARBA" id="ARBA00023136"/>
    </source>
</evidence>
<feature type="transmembrane region" description="Helical" evidence="7">
    <location>
        <begin position="292"/>
        <end position="325"/>
    </location>
</feature>
<sequence>MAAIDWIILVGYLAITLVIGLWLSRRNRSEDDYFVAGRRLSGWLAGASMAATTFSIDTPLYVAGLVGTRGLAGNWEWWSFGLAHVAMAVVFAPLWRRSGVLTDAAFTELRYGGAPAAWLRGIKAFLLALPVNCIGIGYAFLAMRKVVEALGIVSGSPVAVLGGTPDTVVLLAVVAVMVLVYTVAGGLWAVVITDFVQLLLALLGAVAVAWAAVHAAGGMDAMLDQLRGLERPELLAIVPWQWNGDGFDWIGGAEISVATFLSYLTVQWWSFRRSDGGGEFIQRMLATRDERQAQLAGWVFLVVNYLVRSWLWVVVALAALVLLPAQADWELSYPTLAVTYLPPVVLGLVVVSLVAAFMSTVSTAVNWGASYLTHDLYQRFIRPDADQRELLLVGQFTSVLLLVLGVITALISDSIGTVFRLVIAIGTGPGVVLVLRWFWWRINAAAELAAMVCGFVVGLCTSVVPLVTIPDYGTRLMITTAITAVVWVVVMLVTPPESPQVLERFVNQVQPPGPGWSRLRQRLDITPVDSLVSLCLRFILSVGVLFGGLLGTGAFLLHQQLGGWIGLVVTVVCVLPLTRGWLRSRMGVA</sequence>
<keyword evidence="8" id="KW-0762">Sugar transport</keyword>
<comment type="subcellular location">
    <subcellularLocation>
        <location evidence="1">Membrane</location>
        <topology evidence="1">Multi-pass membrane protein</topology>
    </subcellularLocation>
</comment>
<keyword evidence="4 7" id="KW-1133">Transmembrane helix</keyword>
<dbReference type="GO" id="GO:0005886">
    <property type="term" value="C:plasma membrane"/>
    <property type="evidence" value="ECO:0007669"/>
    <property type="project" value="TreeGrafter"/>
</dbReference>
<dbReference type="PANTHER" id="PTHR11819:SF77">
    <property type="entry name" value="SODIUM_GLUCOSE COTRANSPORT PROTEIN"/>
    <property type="match status" value="1"/>
</dbReference>
<keyword evidence="3 7" id="KW-0812">Transmembrane</keyword>
<feature type="transmembrane region" description="Helical" evidence="7">
    <location>
        <begin position="418"/>
        <end position="439"/>
    </location>
</feature>
<feature type="transmembrane region" description="Helical" evidence="7">
    <location>
        <begin position="6"/>
        <end position="23"/>
    </location>
</feature>
<evidence type="ECO:0000256" key="4">
    <source>
        <dbReference type="ARBA" id="ARBA00022989"/>
    </source>
</evidence>
<dbReference type="PANTHER" id="PTHR11819">
    <property type="entry name" value="SOLUTE CARRIER FAMILY 5"/>
    <property type="match status" value="1"/>
</dbReference>
<organism evidence="8 9">
    <name type="scientific">Prochlorococcus marinus (strain MIT 9303)</name>
    <dbReference type="NCBI Taxonomy" id="59922"/>
    <lineage>
        <taxon>Bacteria</taxon>
        <taxon>Bacillati</taxon>
        <taxon>Cyanobacteriota</taxon>
        <taxon>Cyanophyceae</taxon>
        <taxon>Synechococcales</taxon>
        <taxon>Prochlorococcaceae</taxon>
        <taxon>Prochlorococcus</taxon>
    </lineage>
</organism>